<evidence type="ECO:0000256" key="2">
    <source>
        <dbReference type="SAM" id="Phobius"/>
    </source>
</evidence>
<organism evidence="3">
    <name type="scientific">Cuerna arida</name>
    <dbReference type="NCBI Taxonomy" id="1464854"/>
    <lineage>
        <taxon>Eukaryota</taxon>
        <taxon>Metazoa</taxon>
        <taxon>Ecdysozoa</taxon>
        <taxon>Arthropoda</taxon>
        <taxon>Hexapoda</taxon>
        <taxon>Insecta</taxon>
        <taxon>Pterygota</taxon>
        <taxon>Neoptera</taxon>
        <taxon>Paraneoptera</taxon>
        <taxon>Hemiptera</taxon>
        <taxon>Auchenorrhyncha</taxon>
        <taxon>Membracoidea</taxon>
        <taxon>Cicadellidae</taxon>
        <taxon>Cicadellinae</taxon>
        <taxon>Proconiini</taxon>
        <taxon>Cuerna</taxon>
    </lineage>
</organism>
<keyword evidence="2" id="KW-0472">Membrane</keyword>
<gene>
    <name evidence="3" type="ORF">g.13502</name>
</gene>
<feature type="transmembrane region" description="Helical" evidence="2">
    <location>
        <begin position="22"/>
        <end position="40"/>
    </location>
</feature>
<dbReference type="AlphaFoldDB" id="A0A1B6GJP7"/>
<keyword evidence="2" id="KW-1133">Transmembrane helix</keyword>
<keyword evidence="2" id="KW-0812">Transmembrane</keyword>
<evidence type="ECO:0000256" key="1">
    <source>
        <dbReference type="SAM" id="MobiDB-lite"/>
    </source>
</evidence>
<name>A0A1B6GJP7_9HEMI</name>
<dbReference type="EMBL" id="GECZ01007112">
    <property type="protein sequence ID" value="JAS62657.1"/>
    <property type="molecule type" value="Transcribed_RNA"/>
</dbReference>
<feature type="non-terminal residue" evidence="3">
    <location>
        <position position="1"/>
    </location>
</feature>
<sequence length="156" mass="15501">ALGAAEEENLVLQRRIHKLGAMQYKIFLFALVALIALGAAEEEKKATDGKSAVEKSDSEGAEDKKQEKRGLFGFAHGYGGLDEGYGGYGGGIELGSYGGGGYGGGGYGGGGYGGGGYGSGGYGGGSYGGYGGGFGSGGYGQGGYGHEEHVKAITIT</sequence>
<accession>A0A1B6GJP7</accession>
<proteinExistence type="predicted"/>
<protein>
    <submittedName>
        <fullName evidence="3">Uncharacterized protein</fullName>
    </submittedName>
</protein>
<evidence type="ECO:0000313" key="3">
    <source>
        <dbReference type="EMBL" id="JAS62657.1"/>
    </source>
</evidence>
<feature type="non-terminal residue" evidence="3">
    <location>
        <position position="156"/>
    </location>
</feature>
<reference evidence="3" key="1">
    <citation type="submission" date="2015-11" db="EMBL/GenBank/DDBJ databases">
        <title>De novo transcriptome assembly of four potential Pierce s Disease insect vectors from Arizona vineyards.</title>
        <authorList>
            <person name="Tassone E.E."/>
        </authorList>
    </citation>
    <scope>NUCLEOTIDE SEQUENCE</scope>
</reference>
<feature type="region of interest" description="Disordered" evidence="1">
    <location>
        <begin position="46"/>
        <end position="67"/>
    </location>
</feature>